<gene>
    <name evidence="4" type="ORF">J2S49_000492</name>
</gene>
<dbReference type="Proteomes" id="UP001235966">
    <property type="component" value="Unassembled WGS sequence"/>
</dbReference>
<comment type="subcellular location">
    <subcellularLocation>
        <location evidence="1">Cytoplasm</location>
    </subcellularLocation>
</comment>
<evidence type="ECO:0000256" key="1">
    <source>
        <dbReference type="ARBA" id="ARBA00004496"/>
    </source>
</evidence>
<reference evidence="4 5" key="1">
    <citation type="submission" date="2023-07" db="EMBL/GenBank/DDBJ databases">
        <title>Sequencing the genomes of 1000 actinobacteria strains.</title>
        <authorList>
            <person name="Klenk H.-P."/>
        </authorList>
    </citation>
    <scope>NUCLEOTIDE SEQUENCE [LARGE SCALE GENOMIC DNA]</scope>
    <source>
        <strain evidence="4 5">DSM 102162</strain>
    </source>
</reference>
<keyword evidence="3" id="KW-0963">Cytoplasm</keyword>
<organism evidence="4 5">
    <name type="scientific">Arcanobacterium wilhelmae</name>
    <dbReference type="NCBI Taxonomy" id="1803177"/>
    <lineage>
        <taxon>Bacteria</taxon>
        <taxon>Bacillati</taxon>
        <taxon>Actinomycetota</taxon>
        <taxon>Actinomycetes</taxon>
        <taxon>Actinomycetales</taxon>
        <taxon>Actinomycetaceae</taxon>
        <taxon>Arcanobacterium</taxon>
    </lineage>
</organism>
<comment type="similarity">
    <text evidence="2">Belongs to the DsrC/TusE family.</text>
</comment>
<evidence type="ECO:0000256" key="2">
    <source>
        <dbReference type="ARBA" id="ARBA00005718"/>
    </source>
</evidence>
<comment type="caution">
    <text evidence="4">The sequence shown here is derived from an EMBL/GenBank/DDBJ whole genome shotgun (WGS) entry which is preliminary data.</text>
</comment>
<dbReference type="Gene3D" id="1.10.10.370">
    <property type="entry name" value="DsrC-like protein, C-terminal domain"/>
    <property type="match status" value="1"/>
</dbReference>
<dbReference type="Gene3D" id="3.30.1420.10">
    <property type="match status" value="1"/>
</dbReference>
<dbReference type="InterPro" id="IPR042072">
    <property type="entry name" value="DsrC-like_C"/>
</dbReference>
<dbReference type="EC" id="2.8.1.-" evidence="4"/>
<evidence type="ECO:0000256" key="3">
    <source>
        <dbReference type="ARBA" id="ARBA00022490"/>
    </source>
</evidence>
<dbReference type="Pfam" id="PF04358">
    <property type="entry name" value="DsrC"/>
    <property type="match status" value="1"/>
</dbReference>
<dbReference type="EMBL" id="JAUSQW010000001">
    <property type="protein sequence ID" value="MDP9800416.1"/>
    <property type="molecule type" value="Genomic_DNA"/>
</dbReference>
<protein>
    <submittedName>
        <fullName evidence="4">tRNA 2-thiouridine synthesizing protein E</fullName>
        <ecNumber evidence="4">2.8.1.-</ecNumber>
    </submittedName>
</protein>
<dbReference type="InterPro" id="IPR025526">
    <property type="entry name" value="DsrC-like_dom_sf"/>
</dbReference>
<dbReference type="GO" id="GO:0016740">
    <property type="term" value="F:transferase activity"/>
    <property type="evidence" value="ECO:0007669"/>
    <property type="project" value="UniProtKB-KW"/>
</dbReference>
<accession>A0ABT9NAJ3</accession>
<keyword evidence="5" id="KW-1185">Reference proteome</keyword>
<dbReference type="InterPro" id="IPR007453">
    <property type="entry name" value="DsrC/TusE"/>
</dbReference>
<name>A0ABT9NAJ3_9ACTO</name>
<dbReference type="SUPFAM" id="SSF69721">
    <property type="entry name" value="DsrC, the gamma subunit of dissimilatory sulfite reductase"/>
    <property type="match status" value="1"/>
</dbReference>
<dbReference type="PIRSF" id="PIRSF006223">
    <property type="entry name" value="DsrC_TusE"/>
    <property type="match status" value="1"/>
</dbReference>
<proteinExistence type="inferred from homology"/>
<sequence>MPTNTLGKYSFEVDSEGFFTVSSEWSEDLAREMATLVEIELTDEHLAALNFMRKDAAETGATPTLRRMQSVGGFKIKELYQLFPGKTLKMMAWLSGLRKPVSCV</sequence>
<evidence type="ECO:0000313" key="4">
    <source>
        <dbReference type="EMBL" id="MDP9800416.1"/>
    </source>
</evidence>
<evidence type="ECO:0000313" key="5">
    <source>
        <dbReference type="Proteomes" id="UP001235966"/>
    </source>
</evidence>
<dbReference type="InterPro" id="IPR043163">
    <property type="entry name" value="DsrC-like_N"/>
</dbReference>
<keyword evidence="4" id="KW-0808">Transferase</keyword>
<dbReference type="NCBIfam" id="TIGR03342">
    <property type="entry name" value="dsrC_tusE_dsvC"/>
    <property type="match status" value="1"/>
</dbReference>
<dbReference type="RefSeq" id="WP_278057799.1">
    <property type="nucleotide sequence ID" value="NZ_CP121247.1"/>
</dbReference>